<evidence type="ECO:0000256" key="7">
    <source>
        <dbReference type="ARBA" id="ARBA00022723"/>
    </source>
</evidence>
<dbReference type="PRINTS" id="PR00385">
    <property type="entry name" value="P450"/>
</dbReference>
<evidence type="ECO:0000256" key="13">
    <source>
        <dbReference type="PIRSR" id="PIRSR602403-1"/>
    </source>
</evidence>
<dbReference type="InterPro" id="IPR002403">
    <property type="entry name" value="Cyt_P450_E_grp-IV"/>
</dbReference>
<protein>
    <recommendedName>
        <fullName evidence="17">Cytochrome P450</fullName>
    </recommendedName>
</protein>
<comment type="similarity">
    <text evidence="4 14">Belongs to the cytochrome P450 family.</text>
</comment>
<dbReference type="AlphaFoldDB" id="D8PUL6"/>
<evidence type="ECO:0000256" key="9">
    <source>
        <dbReference type="ARBA" id="ARBA00023002"/>
    </source>
</evidence>
<keyword evidence="7 13" id="KW-0479">Metal-binding</keyword>
<dbReference type="InParanoid" id="D8PUL6"/>
<dbReference type="SUPFAM" id="SSF48264">
    <property type="entry name" value="Cytochrome P450"/>
    <property type="match status" value="1"/>
</dbReference>
<comment type="pathway">
    <text evidence="3">Secondary metabolite biosynthesis; terpenoid biosynthesis.</text>
</comment>
<dbReference type="STRING" id="578458.D8PUL6"/>
<evidence type="ECO:0000256" key="5">
    <source>
        <dbReference type="ARBA" id="ARBA00022617"/>
    </source>
</evidence>
<keyword evidence="9 14" id="KW-0560">Oxidoreductase</keyword>
<dbReference type="OrthoDB" id="1470350at2759"/>
<dbReference type="eggNOG" id="KOG0157">
    <property type="taxonomic scope" value="Eukaryota"/>
</dbReference>
<dbReference type="GO" id="GO:0004497">
    <property type="term" value="F:monooxygenase activity"/>
    <property type="evidence" value="ECO:0007669"/>
    <property type="project" value="UniProtKB-KW"/>
</dbReference>
<dbReference type="GeneID" id="9586923"/>
<evidence type="ECO:0000313" key="15">
    <source>
        <dbReference type="EMBL" id="EFJ01433.1"/>
    </source>
</evidence>
<keyword evidence="10 13" id="KW-0408">Iron</keyword>
<sequence>MPRITYPALLLSILVPLLYKFYHRRLAFAHISGPGGGHFLLGAYRSYPVDLGWIRRYGNVVKYSAAFGEQRLLINDPKALHYIMQTAGYGFVRTEDKKEPMRTLIGKGILTVEGDDHRRQRRIMLPSFGSLQANSFVPSFAAKAAQVFSISTVFFHIRHNQYPITQMADMIAKSMPDDKGIVVDIPSWYDLYRPRSSLMLRSAAFDYQLNALEDPTRNKLVSVYYNLFTKTRLTPTNLEIFLDEALALVPKPLMRWWNDHVPDARIAYMRRCREAAEDVARELPAKYVDAARSSFVRSPVVPLTVRANAAAQPKARLDEDEVYAQLLTILLAGHETTANALSWAFFELAQRPDIQSRLRTEIRGVRASKDDVHLTAEAIQAMPYLNAVVKEILRFHSPVYSTSRTATKDDVIPLERPLFDQHGRPIFEIAVPKGQYIAISIAAYSRERALYGADADIFNPERWLQEGCVNKHAGGGIYSNLLTFGGGHRGCLGWRFAVLEMSAFIIELVDKFRFSVSPDIIARVYRGAAGVALPMMKGETAKGVQLPLHVKRAPQ</sequence>
<dbReference type="InterPro" id="IPR001128">
    <property type="entry name" value="Cyt_P450"/>
</dbReference>
<evidence type="ECO:0000256" key="1">
    <source>
        <dbReference type="ARBA" id="ARBA00001971"/>
    </source>
</evidence>
<dbReference type="InterPro" id="IPR017972">
    <property type="entry name" value="Cyt_P450_CS"/>
</dbReference>
<dbReference type="VEuPathDB" id="FungiDB:SCHCODRAFT_01147397"/>
<gene>
    <name evidence="15" type="ORF">SCHCODRAFT_50153</name>
</gene>
<dbReference type="OMA" id="NPFAWIP"/>
<evidence type="ECO:0000256" key="14">
    <source>
        <dbReference type="RuleBase" id="RU000461"/>
    </source>
</evidence>
<evidence type="ECO:0000256" key="2">
    <source>
        <dbReference type="ARBA" id="ARBA00004370"/>
    </source>
</evidence>
<dbReference type="Gene3D" id="1.10.630.10">
    <property type="entry name" value="Cytochrome P450"/>
    <property type="match status" value="1"/>
</dbReference>
<accession>D8PUL6</accession>
<dbReference type="GO" id="GO:0016020">
    <property type="term" value="C:membrane"/>
    <property type="evidence" value="ECO:0007669"/>
    <property type="project" value="UniProtKB-SubCell"/>
</dbReference>
<dbReference type="Pfam" id="PF00067">
    <property type="entry name" value="p450"/>
    <property type="match status" value="1"/>
</dbReference>
<dbReference type="InterPro" id="IPR036396">
    <property type="entry name" value="Cyt_P450_sf"/>
</dbReference>
<evidence type="ECO:0000256" key="11">
    <source>
        <dbReference type="ARBA" id="ARBA00023033"/>
    </source>
</evidence>
<dbReference type="RefSeq" id="XP_003036335.1">
    <property type="nucleotide sequence ID" value="XM_003036289.1"/>
</dbReference>
<reference evidence="15 16" key="1">
    <citation type="journal article" date="2010" name="Nat. Biotechnol.">
        <title>Genome sequence of the model mushroom Schizophyllum commune.</title>
        <authorList>
            <person name="Ohm R.A."/>
            <person name="de Jong J.F."/>
            <person name="Lugones L.G."/>
            <person name="Aerts A."/>
            <person name="Kothe E."/>
            <person name="Stajich J.E."/>
            <person name="de Vries R.P."/>
            <person name="Record E."/>
            <person name="Levasseur A."/>
            <person name="Baker S.E."/>
            <person name="Bartholomew K.A."/>
            <person name="Coutinho P.M."/>
            <person name="Erdmann S."/>
            <person name="Fowler T.J."/>
            <person name="Gathman A.C."/>
            <person name="Lombard V."/>
            <person name="Henrissat B."/>
            <person name="Knabe N."/>
            <person name="Kuees U."/>
            <person name="Lilly W.W."/>
            <person name="Lindquist E."/>
            <person name="Lucas S."/>
            <person name="Magnuson J.K."/>
            <person name="Piumi F."/>
            <person name="Raudaskoski M."/>
            <person name="Salamov A."/>
            <person name="Schmutz J."/>
            <person name="Schwarze F.W.M.R."/>
            <person name="vanKuyk P.A."/>
            <person name="Horton J.S."/>
            <person name="Grigoriev I.V."/>
            <person name="Woesten H.A.B."/>
        </authorList>
    </citation>
    <scope>NUCLEOTIDE SEQUENCE [LARGE SCALE GENOMIC DNA]</scope>
    <source>
        <strain evidence="16">H4-8 / FGSC 9210</strain>
    </source>
</reference>
<dbReference type="GO" id="GO:0005506">
    <property type="term" value="F:iron ion binding"/>
    <property type="evidence" value="ECO:0007669"/>
    <property type="project" value="InterPro"/>
</dbReference>
<keyword evidence="6" id="KW-0812">Transmembrane</keyword>
<dbReference type="Proteomes" id="UP000007431">
    <property type="component" value="Unassembled WGS sequence"/>
</dbReference>
<keyword evidence="5 13" id="KW-0349">Heme</keyword>
<evidence type="ECO:0000256" key="8">
    <source>
        <dbReference type="ARBA" id="ARBA00022989"/>
    </source>
</evidence>
<evidence type="ECO:0000256" key="10">
    <source>
        <dbReference type="ARBA" id="ARBA00023004"/>
    </source>
</evidence>
<evidence type="ECO:0000256" key="12">
    <source>
        <dbReference type="ARBA" id="ARBA00023136"/>
    </source>
</evidence>
<evidence type="ECO:0000313" key="16">
    <source>
        <dbReference type="Proteomes" id="UP000007431"/>
    </source>
</evidence>
<name>D8PUL6_SCHCM</name>
<dbReference type="HOGENOM" id="CLU_001570_5_11_1"/>
<dbReference type="PANTHER" id="PTHR24305:SF166">
    <property type="entry name" value="CYTOCHROME P450 12A4, MITOCHONDRIAL-RELATED"/>
    <property type="match status" value="1"/>
</dbReference>
<dbReference type="GO" id="GO:0020037">
    <property type="term" value="F:heme binding"/>
    <property type="evidence" value="ECO:0007669"/>
    <property type="project" value="InterPro"/>
</dbReference>
<evidence type="ECO:0000256" key="4">
    <source>
        <dbReference type="ARBA" id="ARBA00010617"/>
    </source>
</evidence>
<keyword evidence="16" id="KW-1185">Reference proteome</keyword>
<evidence type="ECO:0008006" key="17">
    <source>
        <dbReference type="Google" id="ProtNLM"/>
    </source>
</evidence>
<dbReference type="PRINTS" id="PR00465">
    <property type="entry name" value="EP450IV"/>
</dbReference>
<dbReference type="PROSITE" id="PS00086">
    <property type="entry name" value="CYTOCHROME_P450"/>
    <property type="match status" value="1"/>
</dbReference>
<dbReference type="GO" id="GO:0016705">
    <property type="term" value="F:oxidoreductase activity, acting on paired donors, with incorporation or reduction of molecular oxygen"/>
    <property type="evidence" value="ECO:0007669"/>
    <property type="project" value="InterPro"/>
</dbReference>
<dbReference type="EMBL" id="GL377303">
    <property type="protein sequence ID" value="EFJ01433.1"/>
    <property type="molecule type" value="Genomic_DNA"/>
</dbReference>
<organism evidence="16">
    <name type="scientific">Schizophyllum commune (strain H4-8 / FGSC 9210)</name>
    <name type="common">Split gill fungus</name>
    <dbReference type="NCBI Taxonomy" id="578458"/>
    <lineage>
        <taxon>Eukaryota</taxon>
        <taxon>Fungi</taxon>
        <taxon>Dikarya</taxon>
        <taxon>Basidiomycota</taxon>
        <taxon>Agaricomycotina</taxon>
        <taxon>Agaricomycetes</taxon>
        <taxon>Agaricomycetidae</taxon>
        <taxon>Agaricales</taxon>
        <taxon>Schizophyllaceae</taxon>
        <taxon>Schizophyllum</taxon>
    </lineage>
</organism>
<evidence type="ECO:0000256" key="6">
    <source>
        <dbReference type="ARBA" id="ARBA00022692"/>
    </source>
</evidence>
<dbReference type="InterPro" id="IPR050121">
    <property type="entry name" value="Cytochrome_P450_monoxygenase"/>
</dbReference>
<keyword evidence="11 14" id="KW-0503">Monooxygenase</keyword>
<proteinExistence type="inferred from homology"/>
<keyword evidence="12" id="KW-0472">Membrane</keyword>
<dbReference type="KEGG" id="scm:SCHCO_01147397"/>
<comment type="cofactor">
    <cofactor evidence="1 13">
        <name>heme</name>
        <dbReference type="ChEBI" id="CHEBI:30413"/>
    </cofactor>
</comment>
<comment type="subcellular location">
    <subcellularLocation>
        <location evidence="2">Membrane</location>
    </subcellularLocation>
</comment>
<evidence type="ECO:0000256" key="3">
    <source>
        <dbReference type="ARBA" id="ARBA00004721"/>
    </source>
</evidence>
<feature type="binding site" description="axial binding residue" evidence="13">
    <location>
        <position position="491"/>
    </location>
    <ligand>
        <name>heme</name>
        <dbReference type="ChEBI" id="CHEBI:30413"/>
    </ligand>
    <ligandPart>
        <name>Fe</name>
        <dbReference type="ChEBI" id="CHEBI:18248"/>
    </ligandPart>
</feature>
<keyword evidence="8" id="KW-1133">Transmembrane helix</keyword>
<dbReference type="PANTHER" id="PTHR24305">
    <property type="entry name" value="CYTOCHROME P450"/>
    <property type="match status" value="1"/>
</dbReference>